<dbReference type="PANTHER" id="PTHR11127">
    <property type="entry name" value="60S RIBOSOMAL PROTEIN L14"/>
    <property type="match status" value="1"/>
</dbReference>
<organism evidence="8 9">
    <name type="scientific">Trichinella pseudospiralis</name>
    <name type="common">Parasitic roundworm</name>
    <dbReference type="NCBI Taxonomy" id="6337"/>
    <lineage>
        <taxon>Eukaryota</taxon>
        <taxon>Metazoa</taxon>
        <taxon>Ecdysozoa</taxon>
        <taxon>Nematoda</taxon>
        <taxon>Enoplea</taxon>
        <taxon>Dorylaimia</taxon>
        <taxon>Trichinellida</taxon>
        <taxon>Trichinellidae</taxon>
        <taxon>Trichinella</taxon>
    </lineage>
</organism>
<dbReference type="InterPro" id="IPR008991">
    <property type="entry name" value="Translation_prot_SH3-like_sf"/>
</dbReference>
<dbReference type="InterPro" id="IPR002784">
    <property type="entry name" value="Ribosomal_eL14_dom"/>
</dbReference>
<gene>
    <name evidence="8" type="primary">RPL14</name>
    <name evidence="8" type="ORF">T4D_9692</name>
</gene>
<dbReference type="AlphaFoldDB" id="A0A0V1FVL0"/>
<dbReference type="Proteomes" id="UP000054995">
    <property type="component" value="Unassembled WGS sequence"/>
</dbReference>
<dbReference type="GO" id="GO:0003723">
    <property type="term" value="F:RNA binding"/>
    <property type="evidence" value="ECO:0007669"/>
    <property type="project" value="InterPro"/>
</dbReference>
<keyword evidence="6" id="KW-0175">Coiled coil</keyword>
<dbReference type="InterPro" id="IPR039660">
    <property type="entry name" value="Ribosomal_eL14"/>
</dbReference>
<keyword evidence="9" id="KW-1185">Reference proteome</keyword>
<feature type="coiled-coil region" evidence="6">
    <location>
        <begin position="119"/>
        <end position="156"/>
    </location>
</feature>
<dbReference type="SUPFAM" id="SSF50104">
    <property type="entry name" value="Translation proteins SH3-like domain"/>
    <property type="match status" value="1"/>
</dbReference>
<evidence type="ECO:0000256" key="6">
    <source>
        <dbReference type="SAM" id="Coils"/>
    </source>
</evidence>
<evidence type="ECO:0000313" key="8">
    <source>
        <dbReference type="EMBL" id="KRY90061.1"/>
    </source>
</evidence>
<evidence type="ECO:0000256" key="4">
    <source>
        <dbReference type="ARBA" id="ARBA00035215"/>
    </source>
</evidence>
<evidence type="ECO:0000259" key="7">
    <source>
        <dbReference type="Pfam" id="PF01929"/>
    </source>
</evidence>
<evidence type="ECO:0000256" key="5">
    <source>
        <dbReference type="ARBA" id="ARBA00035318"/>
    </source>
</evidence>
<dbReference type="Pfam" id="PF14974">
    <property type="entry name" value="P_C10"/>
    <property type="match status" value="1"/>
</dbReference>
<dbReference type="Gene3D" id="6.10.250.2270">
    <property type="match status" value="1"/>
</dbReference>
<name>A0A0V1FVL0_TRIPS</name>
<sequence length="353" mass="40609">MVFLRLPYGIFDVLVQIGRVIYIARGRERGKLAVIVNVVDGNRALVDGPGLKRQMINFKNMLLTKMTLKITHYDKTKAIIAAWEKANINELWSKTKMAQSRKRSALRAKMTDFDRFKLMKAKQARNRILKRELERVKKLHKRSKRAEKKEKQLINKLNLNPNECVELFFCFSITDALTLLLIYLFCPVLWSNMINSLECIYYCRSKVSVIQRVCYVTFLSELVKTGQLKSFCFSAALCLIKMLTKAEGRASLLHILKKLRQLQKSAAYQEAESQCGNDMLKRVQLIYPLVIRAEMNAVTDYGFTASFAGLSKYMHEIYALSGEDKEVERLMSEVRSMIFPELPLPDATAALPL</sequence>
<dbReference type="OrthoDB" id="1875589at2759"/>
<dbReference type="InterPro" id="IPR026317">
    <property type="entry name" value="P_C10"/>
</dbReference>
<feature type="domain" description="Large ribosomal subunit protein eL14" evidence="7">
    <location>
        <begin position="52"/>
        <end position="126"/>
    </location>
</feature>
<keyword evidence="3" id="KW-0687">Ribonucleoprotein</keyword>
<reference evidence="8 9" key="1">
    <citation type="submission" date="2015-01" db="EMBL/GenBank/DDBJ databases">
        <title>Evolution of Trichinella species and genotypes.</title>
        <authorList>
            <person name="Korhonen P.K."/>
            <person name="Edoardo P."/>
            <person name="Giuseppe L.R."/>
            <person name="Gasser R.B."/>
        </authorList>
    </citation>
    <scope>NUCLEOTIDE SEQUENCE [LARGE SCALE GENOMIC DNA]</scope>
    <source>
        <strain evidence="8">ISS470</strain>
    </source>
</reference>
<evidence type="ECO:0000256" key="1">
    <source>
        <dbReference type="ARBA" id="ARBA00006592"/>
    </source>
</evidence>
<dbReference type="GO" id="GO:0042273">
    <property type="term" value="P:ribosomal large subunit biogenesis"/>
    <property type="evidence" value="ECO:0007669"/>
    <property type="project" value="TreeGrafter"/>
</dbReference>
<dbReference type="GO" id="GO:0022625">
    <property type="term" value="C:cytosolic large ribosomal subunit"/>
    <property type="evidence" value="ECO:0007669"/>
    <property type="project" value="TreeGrafter"/>
</dbReference>
<dbReference type="GO" id="GO:0006412">
    <property type="term" value="P:translation"/>
    <property type="evidence" value="ECO:0007669"/>
    <property type="project" value="InterPro"/>
</dbReference>
<dbReference type="GO" id="GO:0003735">
    <property type="term" value="F:structural constituent of ribosome"/>
    <property type="evidence" value="ECO:0007669"/>
    <property type="project" value="InterPro"/>
</dbReference>
<protein>
    <recommendedName>
        <fullName evidence="4">Large ribosomal subunit protein eL14</fullName>
    </recommendedName>
    <alternativeName>
        <fullName evidence="5">60S ribosomal protein L14</fullName>
    </alternativeName>
</protein>
<accession>A0A0V1FVL0</accession>
<comment type="similarity">
    <text evidence="1">Belongs to the eukaryotic ribosomal protein eL14 family.</text>
</comment>
<comment type="caution">
    <text evidence="8">The sequence shown here is derived from an EMBL/GenBank/DDBJ whole genome shotgun (WGS) entry which is preliminary data.</text>
</comment>
<dbReference type="Gene3D" id="2.30.30.30">
    <property type="match status" value="1"/>
</dbReference>
<dbReference type="InterPro" id="IPR014722">
    <property type="entry name" value="Rib_uL2_dom2"/>
</dbReference>
<dbReference type="EMBL" id="JYDT01000025">
    <property type="protein sequence ID" value="KRY90061.1"/>
    <property type="molecule type" value="Genomic_DNA"/>
</dbReference>
<evidence type="ECO:0000313" key="9">
    <source>
        <dbReference type="Proteomes" id="UP000054995"/>
    </source>
</evidence>
<evidence type="ECO:0000256" key="2">
    <source>
        <dbReference type="ARBA" id="ARBA00022980"/>
    </source>
</evidence>
<proteinExistence type="inferred from homology"/>
<keyword evidence="2 8" id="KW-0689">Ribosomal protein</keyword>
<evidence type="ECO:0000256" key="3">
    <source>
        <dbReference type="ARBA" id="ARBA00023274"/>
    </source>
</evidence>
<dbReference type="CDD" id="cd23702">
    <property type="entry name" value="eL14"/>
    <property type="match status" value="1"/>
</dbReference>
<dbReference type="Pfam" id="PF01929">
    <property type="entry name" value="Ribosomal_L14e"/>
    <property type="match status" value="1"/>
</dbReference>
<dbReference type="PANTHER" id="PTHR11127:SF2">
    <property type="entry name" value="LARGE RIBOSOMAL SUBUNIT PROTEIN EL14"/>
    <property type="match status" value="1"/>
</dbReference>